<dbReference type="Pfam" id="PF00512">
    <property type="entry name" value="HisKA"/>
    <property type="match status" value="1"/>
</dbReference>
<sequence length="475" mass="52001">MAETTSACSGRIKPLILQFADAKTEGDFRDDFFRRSRKTIQVALILGAVIYATFGLLDLYVVNKALTEVLVIRFGVVCPFLLLVAAVTNTEGLRVHCQIILAAAMSIAGLGIIAMTVITNAPVNHYYYAGLSLVIIYSTIAIRLFFIYSFSVTVALVAIYAASAAWINPVPATVFVSNMFFLVGSVGIGLFSNYAIELFIREKFLINQELRATSQRAIALKEEAESANRAKSEFLATMSHELRTPLNAIMGFSEVIKMQMLGRIDVNRYVDYAEDIYGSAKHLLAIIEDLLDLSRAEAGVLSLNEDVVDVNGLADDVLRLLRQNAAERGVRLRGRLSQENVDLKADPRLVRQLLTNLISNAIKFTRDGGSVTVSTALTDSGELEFQVSDTGVGIAEEDLDRVFQPFTQVNSAFARDHGGAGLGLPLVKKVVELHGGRLEVESRLGVGTTIRAYMPEPRVLRRSDPIFPPQHVLGS</sequence>
<dbReference type="Proteomes" id="UP000253941">
    <property type="component" value="Unassembled WGS sequence"/>
</dbReference>
<evidence type="ECO:0000256" key="4">
    <source>
        <dbReference type="ARBA" id="ARBA00022475"/>
    </source>
</evidence>
<dbReference type="SMART" id="SM00388">
    <property type="entry name" value="HisKA"/>
    <property type="match status" value="1"/>
</dbReference>
<evidence type="ECO:0000256" key="2">
    <source>
        <dbReference type="ARBA" id="ARBA00004236"/>
    </source>
</evidence>
<dbReference type="RefSeq" id="WP_114583675.1">
    <property type="nucleotide sequence ID" value="NZ_QPMH01000028.1"/>
</dbReference>
<keyword evidence="12" id="KW-1133">Transmembrane helix</keyword>
<dbReference type="Gene3D" id="3.30.565.10">
    <property type="entry name" value="Histidine kinase-like ATPase, C-terminal domain"/>
    <property type="match status" value="1"/>
</dbReference>
<feature type="transmembrane region" description="Helical" evidence="12">
    <location>
        <begin position="125"/>
        <end position="142"/>
    </location>
</feature>
<dbReference type="FunFam" id="3.30.565.10:FF:000023">
    <property type="entry name" value="PAS domain-containing sensor histidine kinase"/>
    <property type="match status" value="1"/>
</dbReference>
<dbReference type="EC" id="2.7.13.3" evidence="3"/>
<feature type="transmembrane region" description="Helical" evidence="12">
    <location>
        <begin position="179"/>
        <end position="200"/>
    </location>
</feature>
<dbReference type="InterPro" id="IPR036097">
    <property type="entry name" value="HisK_dim/P_sf"/>
</dbReference>
<dbReference type="EMBL" id="QPMH01000028">
    <property type="protein sequence ID" value="RDD60387.1"/>
    <property type="molecule type" value="Genomic_DNA"/>
</dbReference>
<dbReference type="PANTHER" id="PTHR43711">
    <property type="entry name" value="TWO-COMPONENT HISTIDINE KINASE"/>
    <property type="match status" value="1"/>
</dbReference>
<dbReference type="InterPro" id="IPR003594">
    <property type="entry name" value="HATPase_dom"/>
</dbReference>
<evidence type="ECO:0000256" key="7">
    <source>
        <dbReference type="ARBA" id="ARBA00022741"/>
    </source>
</evidence>
<dbReference type="GO" id="GO:0000155">
    <property type="term" value="F:phosphorelay sensor kinase activity"/>
    <property type="evidence" value="ECO:0007669"/>
    <property type="project" value="InterPro"/>
</dbReference>
<keyword evidence="9" id="KW-0067">ATP-binding</keyword>
<dbReference type="CDD" id="cd16922">
    <property type="entry name" value="HATPase_EvgS-ArcB-TorS-like"/>
    <property type="match status" value="1"/>
</dbReference>
<feature type="transmembrane region" description="Helical" evidence="12">
    <location>
        <begin position="147"/>
        <end position="167"/>
    </location>
</feature>
<dbReference type="PANTHER" id="PTHR43711:SF26">
    <property type="entry name" value="SENSOR HISTIDINE KINASE RCSC"/>
    <property type="match status" value="1"/>
</dbReference>
<protein>
    <recommendedName>
        <fullName evidence="3">histidine kinase</fullName>
        <ecNumber evidence="3">2.7.13.3</ecNumber>
    </recommendedName>
</protein>
<dbReference type="InterPro" id="IPR050736">
    <property type="entry name" value="Sensor_HK_Regulatory"/>
</dbReference>
<dbReference type="InterPro" id="IPR003661">
    <property type="entry name" value="HisK_dim/P_dom"/>
</dbReference>
<gene>
    <name evidence="14" type="ORF">DRB17_18300</name>
</gene>
<dbReference type="CDD" id="cd00082">
    <property type="entry name" value="HisKA"/>
    <property type="match status" value="1"/>
</dbReference>
<proteinExistence type="predicted"/>
<dbReference type="SUPFAM" id="SSF47384">
    <property type="entry name" value="Homodimeric domain of signal transducing histidine kinase"/>
    <property type="match status" value="1"/>
</dbReference>
<keyword evidence="8" id="KW-0418">Kinase</keyword>
<keyword evidence="10" id="KW-0902">Two-component regulatory system</keyword>
<accession>A0A369T882</accession>
<evidence type="ECO:0000256" key="12">
    <source>
        <dbReference type="SAM" id="Phobius"/>
    </source>
</evidence>
<feature type="domain" description="Histidine kinase" evidence="13">
    <location>
        <begin position="237"/>
        <end position="458"/>
    </location>
</feature>
<keyword evidence="11 12" id="KW-0472">Membrane</keyword>
<dbReference type="InterPro" id="IPR005467">
    <property type="entry name" value="His_kinase_dom"/>
</dbReference>
<dbReference type="Gene3D" id="1.10.287.130">
    <property type="match status" value="1"/>
</dbReference>
<keyword evidence="7" id="KW-0547">Nucleotide-binding</keyword>
<dbReference type="PROSITE" id="PS50109">
    <property type="entry name" value="HIS_KIN"/>
    <property type="match status" value="1"/>
</dbReference>
<evidence type="ECO:0000259" key="13">
    <source>
        <dbReference type="PROSITE" id="PS50109"/>
    </source>
</evidence>
<evidence type="ECO:0000256" key="5">
    <source>
        <dbReference type="ARBA" id="ARBA00022553"/>
    </source>
</evidence>
<organism evidence="14 15">
    <name type="scientific">Ferruginivarius sediminum</name>
    <dbReference type="NCBI Taxonomy" id="2661937"/>
    <lineage>
        <taxon>Bacteria</taxon>
        <taxon>Pseudomonadati</taxon>
        <taxon>Pseudomonadota</taxon>
        <taxon>Alphaproteobacteria</taxon>
        <taxon>Rhodospirillales</taxon>
        <taxon>Rhodospirillaceae</taxon>
        <taxon>Ferruginivarius</taxon>
    </lineage>
</organism>
<evidence type="ECO:0000313" key="14">
    <source>
        <dbReference type="EMBL" id="RDD60387.1"/>
    </source>
</evidence>
<dbReference type="InterPro" id="IPR036890">
    <property type="entry name" value="HATPase_C_sf"/>
</dbReference>
<keyword evidence="5" id="KW-0597">Phosphoprotein</keyword>
<reference evidence="14 15" key="1">
    <citation type="submission" date="2018-07" db="EMBL/GenBank/DDBJ databases">
        <title>Venubactetium sediminum gen. nov., sp. nov., isolated from a marine solar saltern.</title>
        <authorList>
            <person name="Wang S."/>
        </authorList>
    </citation>
    <scope>NUCLEOTIDE SEQUENCE [LARGE SCALE GENOMIC DNA]</scope>
    <source>
        <strain evidence="14 15">WD2A32</strain>
    </source>
</reference>
<evidence type="ECO:0000256" key="6">
    <source>
        <dbReference type="ARBA" id="ARBA00022679"/>
    </source>
</evidence>
<evidence type="ECO:0000256" key="1">
    <source>
        <dbReference type="ARBA" id="ARBA00000085"/>
    </source>
</evidence>
<keyword evidence="6" id="KW-0808">Transferase</keyword>
<name>A0A369T882_9PROT</name>
<keyword evidence="12" id="KW-0812">Transmembrane</keyword>
<keyword evidence="15" id="KW-1185">Reference proteome</keyword>
<evidence type="ECO:0000256" key="9">
    <source>
        <dbReference type="ARBA" id="ARBA00022840"/>
    </source>
</evidence>
<dbReference type="AlphaFoldDB" id="A0A369T882"/>
<dbReference type="InterPro" id="IPR004358">
    <property type="entry name" value="Sig_transdc_His_kin-like_C"/>
</dbReference>
<feature type="transmembrane region" description="Helical" evidence="12">
    <location>
        <begin position="69"/>
        <end position="87"/>
    </location>
</feature>
<evidence type="ECO:0000256" key="8">
    <source>
        <dbReference type="ARBA" id="ARBA00022777"/>
    </source>
</evidence>
<comment type="caution">
    <text evidence="14">The sequence shown here is derived from an EMBL/GenBank/DDBJ whole genome shotgun (WGS) entry which is preliminary data.</text>
</comment>
<keyword evidence="4" id="KW-1003">Cell membrane</keyword>
<dbReference type="SMART" id="SM00387">
    <property type="entry name" value="HATPase_c"/>
    <property type="match status" value="1"/>
</dbReference>
<evidence type="ECO:0000256" key="10">
    <source>
        <dbReference type="ARBA" id="ARBA00023012"/>
    </source>
</evidence>
<comment type="subcellular location">
    <subcellularLocation>
        <location evidence="2">Cell membrane</location>
    </subcellularLocation>
</comment>
<evidence type="ECO:0000256" key="11">
    <source>
        <dbReference type="ARBA" id="ARBA00023136"/>
    </source>
</evidence>
<dbReference type="PRINTS" id="PR00344">
    <property type="entry name" value="BCTRLSENSOR"/>
</dbReference>
<feature type="transmembrane region" description="Helical" evidence="12">
    <location>
        <begin position="42"/>
        <end position="63"/>
    </location>
</feature>
<dbReference type="GO" id="GO:0005886">
    <property type="term" value="C:plasma membrane"/>
    <property type="evidence" value="ECO:0007669"/>
    <property type="project" value="UniProtKB-SubCell"/>
</dbReference>
<comment type="catalytic activity">
    <reaction evidence="1">
        <text>ATP + protein L-histidine = ADP + protein N-phospho-L-histidine.</text>
        <dbReference type="EC" id="2.7.13.3"/>
    </reaction>
</comment>
<evidence type="ECO:0000256" key="3">
    <source>
        <dbReference type="ARBA" id="ARBA00012438"/>
    </source>
</evidence>
<evidence type="ECO:0000313" key="15">
    <source>
        <dbReference type="Proteomes" id="UP000253941"/>
    </source>
</evidence>
<feature type="transmembrane region" description="Helical" evidence="12">
    <location>
        <begin position="99"/>
        <end position="119"/>
    </location>
</feature>
<dbReference type="SUPFAM" id="SSF55874">
    <property type="entry name" value="ATPase domain of HSP90 chaperone/DNA topoisomerase II/histidine kinase"/>
    <property type="match status" value="1"/>
</dbReference>
<dbReference type="GO" id="GO:0005524">
    <property type="term" value="F:ATP binding"/>
    <property type="evidence" value="ECO:0007669"/>
    <property type="project" value="UniProtKB-KW"/>
</dbReference>
<dbReference type="Pfam" id="PF02518">
    <property type="entry name" value="HATPase_c"/>
    <property type="match status" value="1"/>
</dbReference>